<dbReference type="Proteomes" id="UP001223336">
    <property type="component" value="Unassembled WGS sequence"/>
</dbReference>
<evidence type="ECO:0000259" key="3">
    <source>
        <dbReference type="Pfam" id="PF07603"/>
    </source>
</evidence>
<evidence type="ECO:0000313" key="6">
    <source>
        <dbReference type="Proteomes" id="UP001223336"/>
    </source>
</evidence>
<reference evidence="5 6" key="1">
    <citation type="submission" date="2023-08" db="EMBL/GenBank/DDBJ databases">
        <title>New molecular markers tilS and rpoB for phylogenetic and monitoring studies of the genus Thiothrix biodiversity.</title>
        <authorList>
            <person name="Ravin N.V."/>
            <person name="Smolyakov D."/>
            <person name="Markov N.D."/>
            <person name="Beletsky A.V."/>
            <person name="Mardanov A.V."/>
            <person name="Rudenko T.S."/>
            <person name="Grabovich M.Y."/>
        </authorList>
    </citation>
    <scope>NUCLEOTIDE SEQUENCE</scope>
    <source>
        <strain evidence="5">DNT52</strain>
        <strain evidence="4 6">H33</strain>
    </source>
</reference>
<name>A0AA51MNG8_9GAMM</name>
<evidence type="ECO:0000256" key="1">
    <source>
        <dbReference type="SAM" id="MobiDB-lite"/>
    </source>
</evidence>
<evidence type="ECO:0000313" key="4">
    <source>
        <dbReference type="EMBL" id="MDQ5769781.1"/>
    </source>
</evidence>
<dbReference type="Proteomes" id="UP001229862">
    <property type="component" value="Chromosome"/>
</dbReference>
<gene>
    <name evidence="4" type="ORF">RCC75_14655</name>
    <name evidence="5" type="ORF">RCG00_02270</name>
</gene>
<accession>A0AA51MNG8</accession>
<dbReference type="RefSeq" id="WP_202715742.1">
    <property type="nucleotide sequence ID" value="NZ_CP053482.1"/>
</dbReference>
<proteinExistence type="predicted"/>
<feature type="region of interest" description="Disordered" evidence="1">
    <location>
        <begin position="52"/>
        <end position="81"/>
    </location>
</feature>
<dbReference type="InterPro" id="IPR011460">
    <property type="entry name" value="Lcl_C"/>
</dbReference>
<dbReference type="EMBL" id="CP133217">
    <property type="protein sequence ID" value="WML87193.1"/>
    <property type="molecule type" value="Genomic_DNA"/>
</dbReference>
<dbReference type="PROSITE" id="PS51257">
    <property type="entry name" value="PROKAR_LIPOPROTEIN"/>
    <property type="match status" value="1"/>
</dbReference>
<feature type="domain" description="Lcl C-terminal" evidence="3">
    <location>
        <begin position="108"/>
        <end position="275"/>
    </location>
</feature>
<feature type="chain" id="PRO_5041284562" evidence="2">
    <location>
        <begin position="33"/>
        <end position="289"/>
    </location>
</feature>
<dbReference type="AlphaFoldDB" id="A0AA51MNG8"/>
<dbReference type="EMBL" id="JAVFKN010000021">
    <property type="protein sequence ID" value="MDQ5769781.1"/>
    <property type="molecule type" value="Genomic_DNA"/>
</dbReference>
<feature type="signal peptide" evidence="2">
    <location>
        <begin position="1"/>
        <end position="32"/>
    </location>
</feature>
<protein>
    <submittedName>
        <fullName evidence="5">DUF1566 domain-containing protein</fullName>
    </submittedName>
</protein>
<dbReference type="Pfam" id="PF07603">
    <property type="entry name" value="Lcl_C"/>
    <property type="match status" value="1"/>
</dbReference>
<evidence type="ECO:0000313" key="5">
    <source>
        <dbReference type="EMBL" id="WML87193.1"/>
    </source>
</evidence>
<feature type="compositionally biased region" description="Low complexity" evidence="1">
    <location>
        <begin position="52"/>
        <end position="69"/>
    </location>
</feature>
<sequence length="289" mass="29963">MTKLTTVQSNVNFYKKSGLFLAVALSASLLTACGGGGGTAATADTIPITTTPTTPVVTTPTTPVVTTPVTTPPTTPITTTPTTPAAKTFTKLNLTGAAYVADGVQTIGCVQDSQTKKFWEVKTNAADVAKSDFRDVDYGYFWGVNVGSTAGTPAISNATVATSACSGVGSALTKCNTDAYVKAVNAMNTGKGLCNKTTWRLPTSAELLGLLDTSKTTAPYIYSDLGSTAFDGSDTDGRPFVYAYWSATAVAGAPSQREAVSFSNKLANGQIKAHNMVDQINDHIRLIAD</sequence>
<keyword evidence="6" id="KW-1185">Reference proteome</keyword>
<keyword evidence="2" id="KW-0732">Signal</keyword>
<evidence type="ECO:0000256" key="2">
    <source>
        <dbReference type="SAM" id="SignalP"/>
    </source>
</evidence>
<organism evidence="5">
    <name type="scientific">Thiothrix subterranea</name>
    <dbReference type="NCBI Taxonomy" id="2735563"/>
    <lineage>
        <taxon>Bacteria</taxon>
        <taxon>Pseudomonadati</taxon>
        <taxon>Pseudomonadota</taxon>
        <taxon>Gammaproteobacteria</taxon>
        <taxon>Thiotrichales</taxon>
        <taxon>Thiotrichaceae</taxon>
        <taxon>Thiothrix</taxon>
    </lineage>
</organism>